<dbReference type="InterPro" id="IPR027417">
    <property type="entry name" value="P-loop_NTPase"/>
</dbReference>
<reference evidence="1" key="1">
    <citation type="journal article" date="2014" name="Int. J. Syst. Evol. Microbiol.">
        <title>Complete genome sequence of Corynebacterium casei LMG S-19264T (=DSM 44701T), isolated from a smear-ripened cheese.</title>
        <authorList>
            <consortium name="US DOE Joint Genome Institute (JGI-PGF)"/>
            <person name="Walter F."/>
            <person name="Albersmeier A."/>
            <person name="Kalinowski J."/>
            <person name="Ruckert C."/>
        </authorList>
    </citation>
    <scope>NUCLEOTIDE SEQUENCE</scope>
    <source>
        <strain evidence="1">CGMCC 4.7306</strain>
    </source>
</reference>
<protein>
    <submittedName>
        <fullName evidence="1">Uncharacterized protein</fullName>
    </submittedName>
</protein>
<dbReference type="AlphaFoldDB" id="A0A917W5Q3"/>
<comment type="caution">
    <text evidence="1">The sequence shown here is derived from an EMBL/GenBank/DDBJ whole genome shotgun (WGS) entry which is preliminary data.</text>
</comment>
<dbReference type="Gene3D" id="3.40.50.300">
    <property type="entry name" value="P-loop containing nucleotide triphosphate hydrolases"/>
    <property type="match status" value="1"/>
</dbReference>
<dbReference type="EMBL" id="BMMZ01000005">
    <property type="protein sequence ID" value="GGL65404.1"/>
    <property type="molecule type" value="Genomic_DNA"/>
</dbReference>
<proteinExistence type="predicted"/>
<keyword evidence="2" id="KW-1185">Reference proteome</keyword>
<evidence type="ECO:0000313" key="1">
    <source>
        <dbReference type="EMBL" id="GGL65404.1"/>
    </source>
</evidence>
<gene>
    <name evidence="1" type="ORF">GCM10011575_24730</name>
</gene>
<organism evidence="1 2">
    <name type="scientific">Microlunatus endophyticus</name>
    <dbReference type="NCBI Taxonomy" id="1716077"/>
    <lineage>
        <taxon>Bacteria</taxon>
        <taxon>Bacillati</taxon>
        <taxon>Actinomycetota</taxon>
        <taxon>Actinomycetes</taxon>
        <taxon>Propionibacteriales</taxon>
        <taxon>Propionibacteriaceae</taxon>
        <taxon>Microlunatus</taxon>
    </lineage>
</organism>
<reference evidence="1" key="2">
    <citation type="submission" date="2020-09" db="EMBL/GenBank/DDBJ databases">
        <authorList>
            <person name="Sun Q."/>
            <person name="Zhou Y."/>
        </authorList>
    </citation>
    <scope>NUCLEOTIDE SEQUENCE</scope>
    <source>
        <strain evidence="1">CGMCC 4.7306</strain>
    </source>
</reference>
<accession>A0A917W5Q3</accession>
<name>A0A917W5Q3_9ACTN</name>
<dbReference type="Proteomes" id="UP000613840">
    <property type="component" value="Unassembled WGS sequence"/>
</dbReference>
<evidence type="ECO:0000313" key="2">
    <source>
        <dbReference type="Proteomes" id="UP000613840"/>
    </source>
</evidence>
<sequence>MRALWELLDREGEAAAMVDMDSLRALSPDDPADPFHAGLGVENLQAIWPQFAARGARWLLLTDAVERPAQRAVYERAVPDAAVIIVRLDVPIDRVHPQLRGREVGSSLEWHLNRSVELQSMMIERGVGDVIIPVDGQRPSEVARLILDAVQLHVRSPDASEMPRP</sequence>